<name>A0ACB8S5Z9_9AGAM</name>
<keyword evidence="2" id="KW-1185">Reference proteome</keyword>
<accession>A0ACB8S5Z9</accession>
<organism evidence="1 2">
    <name type="scientific">Auriscalpium vulgare</name>
    <dbReference type="NCBI Taxonomy" id="40419"/>
    <lineage>
        <taxon>Eukaryota</taxon>
        <taxon>Fungi</taxon>
        <taxon>Dikarya</taxon>
        <taxon>Basidiomycota</taxon>
        <taxon>Agaricomycotina</taxon>
        <taxon>Agaricomycetes</taxon>
        <taxon>Russulales</taxon>
        <taxon>Auriscalpiaceae</taxon>
        <taxon>Auriscalpium</taxon>
    </lineage>
</organism>
<protein>
    <submittedName>
        <fullName evidence="1">GCN5-related N-acetyltransferase</fullName>
    </submittedName>
</protein>
<gene>
    <name evidence="1" type="ORF">FA95DRAFT_1602739</name>
</gene>
<reference evidence="1" key="2">
    <citation type="journal article" date="2022" name="New Phytol.">
        <title>Evolutionary transition to the ectomycorrhizal habit in the genomes of a hyperdiverse lineage of mushroom-forming fungi.</title>
        <authorList>
            <person name="Looney B."/>
            <person name="Miyauchi S."/>
            <person name="Morin E."/>
            <person name="Drula E."/>
            <person name="Courty P.E."/>
            <person name="Kohler A."/>
            <person name="Kuo A."/>
            <person name="LaButti K."/>
            <person name="Pangilinan J."/>
            <person name="Lipzen A."/>
            <person name="Riley R."/>
            <person name="Andreopoulos W."/>
            <person name="He G."/>
            <person name="Johnson J."/>
            <person name="Nolan M."/>
            <person name="Tritt A."/>
            <person name="Barry K.W."/>
            <person name="Grigoriev I.V."/>
            <person name="Nagy L.G."/>
            <person name="Hibbett D."/>
            <person name="Henrissat B."/>
            <person name="Matheny P.B."/>
            <person name="Labbe J."/>
            <person name="Martin F.M."/>
        </authorList>
    </citation>
    <scope>NUCLEOTIDE SEQUENCE</scope>
    <source>
        <strain evidence="1">FP105234-sp</strain>
    </source>
</reference>
<evidence type="ECO:0000313" key="2">
    <source>
        <dbReference type="Proteomes" id="UP000814033"/>
    </source>
</evidence>
<comment type="caution">
    <text evidence="1">The sequence shown here is derived from an EMBL/GenBank/DDBJ whole genome shotgun (WGS) entry which is preliminary data.</text>
</comment>
<reference evidence="1" key="1">
    <citation type="submission" date="2021-02" db="EMBL/GenBank/DDBJ databases">
        <authorList>
            <consortium name="DOE Joint Genome Institute"/>
            <person name="Ahrendt S."/>
            <person name="Looney B.P."/>
            <person name="Miyauchi S."/>
            <person name="Morin E."/>
            <person name="Drula E."/>
            <person name="Courty P.E."/>
            <person name="Chicoki N."/>
            <person name="Fauchery L."/>
            <person name="Kohler A."/>
            <person name="Kuo A."/>
            <person name="Labutti K."/>
            <person name="Pangilinan J."/>
            <person name="Lipzen A."/>
            <person name="Riley R."/>
            <person name="Andreopoulos W."/>
            <person name="He G."/>
            <person name="Johnson J."/>
            <person name="Barry K.W."/>
            <person name="Grigoriev I.V."/>
            <person name="Nagy L."/>
            <person name="Hibbett D."/>
            <person name="Henrissat B."/>
            <person name="Matheny P.B."/>
            <person name="Labbe J."/>
            <person name="Martin F."/>
        </authorList>
    </citation>
    <scope>NUCLEOTIDE SEQUENCE</scope>
    <source>
        <strain evidence="1">FP105234-sp</strain>
    </source>
</reference>
<dbReference type="EMBL" id="MU275852">
    <property type="protein sequence ID" value="KAI0051501.1"/>
    <property type="molecule type" value="Genomic_DNA"/>
</dbReference>
<dbReference type="Proteomes" id="UP000814033">
    <property type="component" value="Unassembled WGS sequence"/>
</dbReference>
<evidence type="ECO:0000313" key="1">
    <source>
        <dbReference type="EMBL" id="KAI0051501.1"/>
    </source>
</evidence>
<proteinExistence type="predicted"/>
<sequence>MPASKEIDVETRQISVSDTINIRHTVLWPEQPVDYVRLPEDDAGVHFGAFVKGGLKHPIAVISLFREDLPINSGFQADISTPAYRFRKFACHEAHQGQGIGSRLLSDTLSHAGQQLGARIVWCDARMATAGWYERKGLLSFGEPFMKGSVEYIRMAIVL</sequence>